<dbReference type="PANTHER" id="PTHR43352">
    <property type="entry name" value="ACETYL-COA SYNTHETASE"/>
    <property type="match status" value="1"/>
</dbReference>
<dbReference type="SUPFAM" id="SSF56801">
    <property type="entry name" value="Acetyl-CoA synthetase-like"/>
    <property type="match status" value="1"/>
</dbReference>
<accession>A0AA48H4U5</accession>
<evidence type="ECO:0000256" key="1">
    <source>
        <dbReference type="ARBA" id="ARBA00022598"/>
    </source>
</evidence>
<evidence type="ECO:0000259" key="2">
    <source>
        <dbReference type="Pfam" id="PF00501"/>
    </source>
</evidence>
<dbReference type="InterPro" id="IPR042099">
    <property type="entry name" value="ANL_N_sf"/>
</dbReference>
<feature type="domain" description="AMP-dependent synthetase/ligase" evidence="2">
    <location>
        <begin position="19"/>
        <end position="358"/>
    </location>
</feature>
<dbReference type="GO" id="GO:0016878">
    <property type="term" value="F:acid-thiol ligase activity"/>
    <property type="evidence" value="ECO:0007669"/>
    <property type="project" value="TreeGrafter"/>
</dbReference>
<dbReference type="Pfam" id="PF00501">
    <property type="entry name" value="AMP-binding"/>
    <property type="match status" value="1"/>
</dbReference>
<dbReference type="InterPro" id="IPR045851">
    <property type="entry name" value="AMP-bd_C_sf"/>
</dbReference>
<evidence type="ECO:0000313" key="4">
    <source>
        <dbReference type="Proteomes" id="UP001337723"/>
    </source>
</evidence>
<dbReference type="InterPro" id="IPR000873">
    <property type="entry name" value="AMP-dep_synth/lig_dom"/>
</dbReference>
<dbReference type="EMBL" id="AP027266">
    <property type="protein sequence ID" value="BDW85412.1"/>
    <property type="molecule type" value="Genomic_DNA"/>
</dbReference>
<dbReference type="GO" id="GO:0044550">
    <property type="term" value="P:secondary metabolite biosynthetic process"/>
    <property type="evidence" value="ECO:0007669"/>
    <property type="project" value="TreeGrafter"/>
</dbReference>
<dbReference type="RefSeq" id="WP_338276241.1">
    <property type="nucleotide sequence ID" value="NZ_AP027266.1"/>
</dbReference>
<dbReference type="KEGG" id="rmai:MACH21_15890"/>
<keyword evidence="4" id="KW-1185">Reference proteome</keyword>
<dbReference type="PANTHER" id="PTHR43352:SF1">
    <property type="entry name" value="ANTHRANILATE--COA LIGASE"/>
    <property type="match status" value="1"/>
</dbReference>
<dbReference type="Proteomes" id="UP001337723">
    <property type="component" value="Chromosome"/>
</dbReference>
<dbReference type="PROSITE" id="PS00455">
    <property type="entry name" value="AMP_BINDING"/>
    <property type="match status" value="1"/>
</dbReference>
<gene>
    <name evidence="3" type="ORF">MACH21_15890</name>
</gene>
<proteinExistence type="predicted"/>
<dbReference type="InterPro" id="IPR020845">
    <property type="entry name" value="AMP-binding_CS"/>
</dbReference>
<reference evidence="3 4" key="1">
    <citation type="submission" date="2023-01" db="EMBL/GenBank/DDBJ databases">
        <title>Complete genome sequence of Roseicyclus marinus strain Dej080120_10.</title>
        <authorList>
            <person name="Ueki S."/>
            <person name="Maruyama F."/>
        </authorList>
    </citation>
    <scope>NUCLEOTIDE SEQUENCE [LARGE SCALE GENOMIC DNA]</scope>
    <source>
        <strain evidence="3 4">Dej080120_10</strain>
    </source>
</reference>
<dbReference type="Gene3D" id="3.40.50.12780">
    <property type="entry name" value="N-terminal domain of ligase-like"/>
    <property type="match status" value="1"/>
</dbReference>
<keyword evidence="1" id="KW-0436">Ligase</keyword>
<name>A0AA48H4U5_9RHOB</name>
<protein>
    <submittedName>
        <fullName evidence="3">AMP-binding protein</fullName>
    </submittedName>
</protein>
<sequence>MQSCPSPYNLAQDVLAAGRATPDKIALAVLGPARADRWSFARLERAVLGLAGALLAEGFAPGDRMLLRLGNTPEFPVAFLGAIAAGLVPIPTAEGLTPPELDRLMPLIAPRAILAAPGITLPEAPPCPVLTGLSALMDQTPAPYAMGDPDRLAYVVFTSGSSGSPKPVAHAHRALHARRMMWDGWYGLTPSDRVLHAGAFNWTFTLGTGLLDPWSIGATALIPAPGTSPETLPLLLKRHDATIFASVPGIFRKLLAADAPLSLPKLRHALAAGEKLPETLRARWQSATGTPIHEALGMSECSTFISGSPARPAPADTLGYAQPGRRIAILTPEGAMVPTGETGILAIHRDDPGLMLGYIGPSGTDLPLTGDWFLTGDLVSQDPCGALRYHGRRDDLMTTGGFRISPLEVEAAFQGAPGLTDCAASPVTIKAETEIIALAHSGTATEDALRALAQARLAPYKQPRLYIALPALPRSPNGKLDRRALRQLLKDWT</sequence>
<dbReference type="Gene3D" id="3.30.300.30">
    <property type="match status" value="1"/>
</dbReference>
<evidence type="ECO:0000313" key="3">
    <source>
        <dbReference type="EMBL" id="BDW85412.1"/>
    </source>
</evidence>
<dbReference type="AlphaFoldDB" id="A0AA48H4U5"/>
<organism evidence="3 4">
    <name type="scientific">Roseicyclus marinus</name>
    <dbReference type="NCBI Taxonomy" id="2161673"/>
    <lineage>
        <taxon>Bacteria</taxon>
        <taxon>Pseudomonadati</taxon>
        <taxon>Pseudomonadota</taxon>
        <taxon>Alphaproteobacteria</taxon>
        <taxon>Rhodobacterales</taxon>
        <taxon>Roseobacteraceae</taxon>
        <taxon>Roseicyclus</taxon>
    </lineage>
</organism>